<sequence>MNIHADKYILVKYEVVDGESLTLCKSIASFMKVSTSLNTTTAMNIHECNATKLKSSCVVAIVQKRKSIAQVLSLSQISSTFALSIPLHVYCYCRMPALPFAIDSIKSEDMIQCSFCSELYHKFHCIAGIPEKDFNYINCIPEPVTQEIIEESTASQENNNHQDPYEILKRKNIPPKKRLLKTSCTECVSSPIDLAVYRDAEWNGI</sequence>
<proteinExistence type="predicted"/>
<evidence type="ECO:0000313" key="1">
    <source>
        <dbReference type="EMBL" id="KAK6192586.1"/>
    </source>
</evidence>
<keyword evidence="2" id="KW-1185">Reference proteome</keyword>
<name>A0AAN8K959_PATCE</name>
<dbReference type="AlphaFoldDB" id="A0AAN8K959"/>
<dbReference type="Proteomes" id="UP001347796">
    <property type="component" value="Unassembled WGS sequence"/>
</dbReference>
<protein>
    <submittedName>
        <fullName evidence="1">Uncharacterized protein</fullName>
    </submittedName>
</protein>
<accession>A0AAN8K959</accession>
<dbReference type="EMBL" id="JAZGQO010000002">
    <property type="protein sequence ID" value="KAK6192586.1"/>
    <property type="molecule type" value="Genomic_DNA"/>
</dbReference>
<organism evidence="1 2">
    <name type="scientific">Patella caerulea</name>
    <name type="common">Rayed Mediterranean limpet</name>
    <dbReference type="NCBI Taxonomy" id="87958"/>
    <lineage>
        <taxon>Eukaryota</taxon>
        <taxon>Metazoa</taxon>
        <taxon>Spiralia</taxon>
        <taxon>Lophotrochozoa</taxon>
        <taxon>Mollusca</taxon>
        <taxon>Gastropoda</taxon>
        <taxon>Patellogastropoda</taxon>
        <taxon>Patelloidea</taxon>
        <taxon>Patellidae</taxon>
        <taxon>Patella</taxon>
    </lineage>
</organism>
<reference evidence="1 2" key="1">
    <citation type="submission" date="2024-01" db="EMBL/GenBank/DDBJ databases">
        <title>The genome of the rayed Mediterranean limpet Patella caerulea (Linnaeus, 1758).</title>
        <authorList>
            <person name="Anh-Thu Weber A."/>
            <person name="Halstead-Nussloch G."/>
        </authorList>
    </citation>
    <scope>NUCLEOTIDE SEQUENCE [LARGE SCALE GENOMIC DNA]</scope>
    <source>
        <strain evidence="1">AATW-2023a</strain>
        <tissue evidence="1">Whole specimen</tissue>
    </source>
</reference>
<gene>
    <name evidence="1" type="ORF">SNE40_004030</name>
</gene>
<evidence type="ECO:0000313" key="2">
    <source>
        <dbReference type="Proteomes" id="UP001347796"/>
    </source>
</evidence>
<comment type="caution">
    <text evidence="1">The sequence shown here is derived from an EMBL/GenBank/DDBJ whole genome shotgun (WGS) entry which is preliminary data.</text>
</comment>